<dbReference type="Proteomes" id="UP000306954">
    <property type="component" value="Unassembled WGS sequence"/>
</dbReference>
<sequence>MSELTSVDYFAYAVATWSTGTAVSLVGFPRLITTLLLPYEKHSNGEVLPKTELNGFEKFLATQSSISLLAAAYLLLQLTGSLSSSPIRQPSPYRIPSVGFATLALLLSSALSFYADNIGNLGKVHCLPTALLSLWGVSIMIFGEDFSTKRSSFPFKNTEAKKK</sequence>
<dbReference type="AlphaFoldDB" id="A0A4T0ILW9"/>
<evidence type="ECO:0000313" key="3">
    <source>
        <dbReference type="Proteomes" id="UP000306954"/>
    </source>
</evidence>
<keyword evidence="1" id="KW-0812">Transmembrane</keyword>
<feature type="transmembrane region" description="Helical" evidence="1">
    <location>
        <begin position="59"/>
        <end position="76"/>
    </location>
</feature>
<organism evidence="2 3">
    <name type="scientific">Wallemia ichthyophaga</name>
    <dbReference type="NCBI Taxonomy" id="245174"/>
    <lineage>
        <taxon>Eukaryota</taxon>
        <taxon>Fungi</taxon>
        <taxon>Dikarya</taxon>
        <taxon>Basidiomycota</taxon>
        <taxon>Wallemiomycotina</taxon>
        <taxon>Wallemiomycetes</taxon>
        <taxon>Wallemiales</taxon>
        <taxon>Wallemiaceae</taxon>
        <taxon>Wallemia</taxon>
    </lineage>
</organism>
<feature type="transmembrane region" description="Helical" evidence="1">
    <location>
        <begin position="12"/>
        <end position="39"/>
    </location>
</feature>
<comment type="caution">
    <text evidence="2">The sequence shown here is derived from an EMBL/GenBank/DDBJ whole genome shotgun (WGS) entry which is preliminary data.</text>
</comment>
<protein>
    <submittedName>
        <fullName evidence="2">Uncharacterized protein</fullName>
    </submittedName>
</protein>
<reference evidence="2 3" key="1">
    <citation type="submission" date="2019-03" db="EMBL/GenBank/DDBJ databases">
        <title>Sequencing 23 genomes of Wallemia ichthyophaga.</title>
        <authorList>
            <person name="Gostincar C."/>
        </authorList>
    </citation>
    <scope>NUCLEOTIDE SEQUENCE [LARGE SCALE GENOMIC DNA]</scope>
    <source>
        <strain evidence="2 3">EXF-8621</strain>
    </source>
</reference>
<keyword evidence="1" id="KW-0472">Membrane</keyword>
<accession>A0A4T0ILW9</accession>
<keyword evidence="1" id="KW-1133">Transmembrane helix</keyword>
<dbReference type="PANTHER" id="PTHR39605">
    <property type="entry name" value="MAJOR FACILITATOR SUPERFAMILY (MFS) PROFILE DOMAIN-CONTAINING PROTEIN"/>
    <property type="match status" value="1"/>
</dbReference>
<evidence type="ECO:0000256" key="1">
    <source>
        <dbReference type="SAM" id="Phobius"/>
    </source>
</evidence>
<feature type="transmembrane region" description="Helical" evidence="1">
    <location>
        <begin position="121"/>
        <end position="142"/>
    </location>
</feature>
<name>A0A4T0ILW9_WALIC</name>
<evidence type="ECO:0000313" key="2">
    <source>
        <dbReference type="EMBL" id="TIB09391.1"/>
    </source>
</evidence>
<feature type="transmembrane region" description="Helical" evidence="1">
    <location>
        <begin position="97"/>
        <end position="115"/>
    </location>
</feature>
<gene>
    <name evidence="2" type="ORF">E3P90_03274</name>
</gene>
<proteinExistence type="predicted"/>
<dbReference type="PANTHER" id="PTHR39605:SF1">
    <property type="entry name" value="MAJOR FACILITATOR SUPERFAMILY (MFS) PROFILE DOMAIN-CONTAINING PROTEIN"/>
    <property type="match status" value="1"/>
</dbReference>
<dbReference type="EMBL" id="SPOF01000042">
    <property type="protein sequence ID" value="TIB09391.1"/>
    <property type="molecule type" value="Genomic_DNA"/>
</dbReference>